<evidence type="ECO:0000313" key="7">
    <source>
        <dbReference type="EMBL" id="GFE80043.1"/>
    </source>
</evidence>
<gene>
    <name evidence="7" type="ORF">GCM10011487_20430</name>
</gene>
<comment type="similarity">
    <text evidence="5">Belongs to the creatininase superfamily.</text>
</comment>
<dbReference type="GO" id="GO:0016811">
    <property type="term" value="F:hydrolase activity, acting on carbon-nitrogen (but not peptide) bonds, in linear amides"/>
    <property type="evidence" value="ECO:0007669"/>
    <property type="project" value="TreeGrafter"/>
</dbReference>
<dbReference type="InterPro" id="IPR024087">
    <property type="entry name" value="Creatininase-like_sf"/>
</dbReference>
<evidence type="ECO:0000256" key="4">
    <source>
        <dbReference type="ARBA" id="ARBA00022833"/>
    </source>
</evidence>
<comment type="caution">
    <text evidence="7">The sequence shown here is derived from an EMBL/GenBank/DDBJ whole genome shotgun (WGS) entry which is preliminary data.</text>
</comment>
<keyword evidence="3" id="KW-0378">Hydrolase</keyword>
<evidence type="ECO:0000256" key="3">
    <source>
        <dbReference type="ARBA" id="ARBA00022801"/>
    </source>
</evidence>
<keyword evidence="6" id="KW-0732">Signal</keyword>
<dbReference type="PANTHER" id="PTHR35005:SF1">
    <property type="entry name" value="2-AMINO-5-FORMYLAMINO-6-RIBOSYLAMINOPYRIMIDIN-4(3H)-ONE 5'-MONOPHOSPHATE DEFORMYLASE"/>
    <property type="match status" value="1"/>
</dbReference>
<evidence type="ECO:0000256" key="1">
    <source>
        <dbReference type="ARBA" id="ARBA00001947"/>
    </source>
</evidence>
<dbReference type="GO" id="GO:0046872">
    <property type="term" value="F:metal ion binding"/>
    <property type="evidence" value="ECO:0007669"/>
    <property type="project" value="UniProtKB-KW"/>
</dbReference>
<comment type="cofactor">
    <cofactor evidence="1">
        <name>Zn(2+)</name>
        <dbReference type="ChEBI" id="CHEBI:29105"/>
    </cofactor>
</comment>
<dbReference type="EMBL" id="BLJN01000002">
    <property type="protein sequence ID" value="GFE80043.1"/>
    <property type="molecule type" value="Genomic_DNA"/>
</dbReference>
<evidence type="ECO:0008006" key="9">
    <source>
        <dbReference type="Google" id="ProtNLM"/>
    </source>
</evidence>
<evidence type="ECO:0000313" key="8">
    <source>
        <dbReference type="Proteomes" id="UP000445000"/>
    </source>
</evidence>
<feature type="chain" id="PRO_5033008624" description="Creatininase" evidence="6">
    <location>
        <begin position="30"/>
        <end position="290"/>
    </location>
</feature>
<evidence type="ECO:0000256" key="6">
    <source>
        <dbReference type="SAM" id="SignalP"/>
    </source>
</evidence>
<accession>A0A829YAM8</accession>
<sequence length="290" mass="30691">MRKVLKASLTAAFLATAALSATMPGMANAASSSQRVEFELMTWPEVRDALAAGKTTALIYTGGVEQRGPQNANGGHNLMARGIVKAIAQKLGNAIAMPVLPITPNNASAELPGTIGLTPDLLEAVLERMTEQSIATGFKNVVLMGDHGGGQGEGDKNVYRRVATKLNDKYSAQGIHVFYCDQVYMPANTAFDKEVAAMGYPQSLHGGLTDTSIMMYLDKDGTYVRKNKLKDAVGIPVGPDGKPQAVTDPALKNGIVGDGRKSSAKLGKRAFDLKVEYAVKQILGFIPPAN</sequence>
<organism evidence="7 8">
    <name type="scientific">Steroidobacter agaridevorans</name>
    <dbReference type="NCBI Taxonomy" id="2695856"/>
    <lineage>
        <taxon>Bacteria</taxon>
        <taxon>Pseudomonadati</taxon>
        <taxon>Pseudomonadota</taxon>
        <taxon>Gammaproteobacteria</taxon>
        <taxon>Steroidobacterales</taxon>
        <taxon>Steroidobacteraceae</taxon>
        <taxon>Steroidobacter</taxon>
    </lineage>
</organism>
<dbReference type="SUPFAM" id="SSF102215">
    <property type="entry name" value="Creatininase"/>
    <property type="match status" value="1"/>
</dbReference>
<feature type="signal peptide" evidence="6">
    <location>
        <begin position="1"/>
        <end position="29"/>
    </location>
</feature>
<dbReference type="AlphaFoldDB" id="A0A829YAM8"/>
<dbReference type="Proteomes" id="UP000445000">
    <property type="component" value="Unassembled WGS sequence"/>
</dbReference>
<dbReference type="InterPro" id="IPR003785">
    <property type="entry name" value="Creatininase/forma_Hydrolase"/>
</dbReference>
<evidence type="ECO:0000256" key="5">
    <source>
        <dbReference type="ARBA" id="ARBA00024029"/>
    </source>
</evidence>
<dbReference type="RefSeq" id="WP_161811780.1">
    <property type="nucleotide sequence ID" value="NZ_BLJN01000002.1"/>
</dbReference>
<dbReference type="PANTHER" id="PTHR35005">
    <property type="entry name" value="3-DEHYDRO-SCYLLO-INOSOSE HYDROLASE"/>
    <property type="match status" value="1"/>
</dbReference>
<evidence type="ECO:0000256" key="2">
    <source>
        <dbReference type="ARBA" id="ARBA00022723"/>
    </source>
</evidence>
<keyword evidence="8" id="KW-1185">Reference proteome</keyword>
<keyword evidence="2" id="KW-0479">Metal-binding</keyword>
<keyword evidence="4" id="KW-0862">Zinc</keyword>
<dbReference type="GO" id="GO:0009231">
    <property type="term" value="P:riboflavin biosynthetic process"/>
    <property type="evidence" value="ECO:0007669"/>
    <property type="project" value="TreeGrafter"/>
</dbReference>
<dbReference type="Pfam" id="PF02633">
    <property type="entry name" value="Creatininase"/>
    <property type="match status" value="1"/>
</dbReference>
<protein>
    <recommendedName>
        <fullName evidence="9">Creatininase</fullName>
    </recommendedName>
</protein>
<dbReference type="Gene3D" id="3.40.50.10310">
    <property type="entry name" value="Creatininase"/>
    <property type="match status" value="1"/>
</dbReference>
<name>A0A829YAM8_9GAMM</name>
<proteinExistence type="inferred from homology"/>
<reference evidence="8" key="1">
    <citation type="submission" date="2020-01" db="EMBL/GenBank/DDBJ databases">
        <title>'Steroidobacter agaridevorans' sp. nov., agar-degrading bacteria isolated from rhizosphere soils.</title>
        <authorList>
            <person name="Ikenaga M."/>
            <person name="Kataoka M."/>
            <person name="Murouchi A."/>
            <person name="Katsuragi S."/>
            <person name="Sakai M."/>
        </authorList>
    </citation>
    <scope>NUCLEOTIDE SEQUENCE [LARGE SCALE GENOMIC DNA]</scope>
    <source>
        <strain evidence="8">YU21-B</strain>
    </source>
</reference>